<dbReference type="PROSITE" id="PS51421">
    <property type="entry name" value="RAS"/>
    <property type="match status" value="1"/>
</dbReference>
<dbReference type="InterPro" id="IPR027417">
    <property type="entry name" value="P-loop_NTPase"/>
</dbReference>
<keyword evidence="1" id="KW-0547">Nucleotide-binding</keyword>
<gene>
    <name evidence="4" type="ORF">M9Y10_029520</name>
</gene>
<evidence type="ECO:0008006" key="6">
    <source>
        <dbReference type="Google" id="ProtNLM"/>
    </source>
</evidence>
<proteinExistence type="predicted"/>
<evidence type="ECO:0000256" key="3">
    <source>
        <dbReference type="SAM" id="MobiDB-lite"/>
    </source>
</evidence>
<protein>
    <recommendedName>
        <fullName evidence="6">Small GTP-binding protein</fullName>
    </recommendedName>
</protein>
<dbReference type="SMART" id="SM00174">
    <property type="entry name" value="RHO"/>
    <property type="match status" value="1"/>
</dbReference>
<reference evidence="4 5" key="1">
    <citation type="submission" date="2024-04" db="EMBL/GenBank/DDBJ databases">
        <title>Tritrichomonas musculus Genome.</title>
        <authorList>
            <person name="Alves-Ferreira E."/>
            <person name="Grigg M."/>
            <person name="Lorenzi H."/>
            <person name="Galac M."/>
        </authorList>
    </citation>
    <scope>NUCLEOTIDE SEQUENCE [LARGE SCALE GENOMIC DNA]</scope>
    <source>
        <strain evidence="4 5">EAF2021</strain>
    </source>
</reference>
<dbReference type="SMART" id="SM00173">
    <property type="entry name" value="RAS"/>
    <property type="match status" value="1"/>
</dbReference>
<dbReference type="Gene3D" id="3.40.50.300">
    <property type="entry name" value="P-loop containing nucleotide triphosphate hydrolases"/>
    <property type="match status" value="1"/>
</dbReference>
<accession>A0ABR2KQP2</accession>
<dbReference type="SMART" id="SM00176">
    <property type="entry name" value="RAN"/>
    <property type="match status" value="1"/>
</dbReference>
<evidence type="ECO:0000256" key="1">
    <source>
        <dbReference type="ARBA" id="ARBA00022741"/>
    </source>
</evidence>
<sequence>MEESEVKVVLLGQSAVGKTCIVNHLLTGKFDDSVSPTLGASYASKTLDINNQKVSLQIWDTAGQERFRVLAPMYYRGAQAAILVYSIIDDASFQEVDYWASSLKENAGSGVELFLVGNKCDLESERVIKEDQGKDKAESIGAQFFETSALTGASISDLFTTLAKKCIENNPSTESGTSGKENANTVDVTKKSSRKSGKGCC</sequence>
<evidence type="ECO:0000313" key="4">
    <source>
        <dbReference type="EMBL" id="KAK8892295.1"/>
    </source>
</evidence>
<evidence type="ECO:0000313" key="5">
    <source>
        <dbReference type="Proteomes" id="UP001470230"/>
    </source>
</evidence>
<feature type="compositionally biased region" description="Basic residues" evidence="3">
    <location>
        <begin position="191"/>
        <end position="201"/>
    </location>
</feature>
<dbReference type="NCBIfam" id="TIGR00231">
    <property type="entry name" value="small_GTP"/>
    <property type="match status" value="1"/>
</dbReference>
<evidence type="ECO:0000256" key="2">
    <source>
        <dbReference type="ARBA" id="ARBA00023134"/>
    </source>
</evidence>
<dbReference type="SMART" id="SM00175">
    <property type="entry name" value="RAB"/>
    <property type="match status" value="1"/>
</dbReference>
<dbReference type="SUPFAM" id="SSF52540">
    <property type="entry name" value="P-loop containing nucleoside triphosphate hydrolases"/>
    <property type="match status" value="1"/>
</dbReference>
<dbReference type="PROSITE" id="PS51417">
    <property type="entry name" value="ARF"/>
    <property type="match status" value="1"/>
</dbReference>
<dbReference type="Pfam" id="PF00071">
    <property type="entry name" value="Ras"/>
    <property type="match status" value="1"/>
</dbReference>
<dbReference type="EMBL" id="JAPFFF010000004">
    <property type="protein sequence ID" value="KAK8892295.1"/>
    <property type="molecule type" value="Genomic_DNA"/>
</dbReference>
<keyword evidence="5" id="KW-1185">Reference proteome</keyword>
<dbReference type="InterPro" id="IPR050227">
    <property type="entry name" value="Rab"/>
</dbReference>
<feature type="compositionally biased region" description="Polar residues" evidence="3">
    <location>
        <begin position="170"/>
        <end position="187"/>
    </location>
</feature>
<feature type="region of interest" description="Disordered" evidence="3">
    <location>
        <begin position="170"/>
        <end position="201"/>
    </location>
</feature>
<dbReference type="Proteomes" id="UP001470230">
    <property type="component" value="Unassembled WGS sequence"/>
</dbReference>
<dbReference type="InterPro" id="IPR005225">
    <property type="entry name" value="Small_GTP-bd"/>
</dbReference>
<dbReference type="PROSITE" id="PS51419">
    <property type="entry name" value="RAB"/>
    <property type="match status" value="1"/>
</dbReference>
<dbReference type="CDD" id="cd00154">
    <property type="entry name" value="Rab"/>
    <property type="match status" value="1"/>
</dbReference>
<dbReference type="InterPro" id="IPR001806">
    <property type="entry name" value="Small_GTPase"/>
</dbReference>
<keyword evidence="2" id="KW-0342">GTP-binding</keyword>
<organism evidence="4 5">
    <name type="scientific">Tritrichomonas musculus</name>
    <dbReference type="NCBI Taxonomy" id="1915356"/>
    <lineage>
        <taxon>Eukaryota</taxon>
        <taxon>Metamonada</taxon>
        <taxon>Parabasalia</taxon>
        <taxon>Tritrichomonadida</taxon>
        <taxon>Tritrichomonadidae</taxon>
        <taxon>Tritrichomonas</taxon>
    </lineage>
</organism>
<dbReference type="PANTHER" id="PTHR47977">
    <property type="entry name" value="RAS-RELATED PROTEIN RAB"/>
    <property type="match status" value="1"/>
</dbReference>
<dbReference type="PROSITE" id="PS51420">
    <property type="entry name" value="RHO"/>
    <property type="match status" value="1"/>
</dbReference>
<name>A0ABR2KQP2_9EUKA</name>
<dbReference type="PRINTS" id="PR00449">
    <property type="entry name" value="RASTRNSFRMNG"/>
</dbReference>
<comment type="caution">
    <text evidence="4">The sequence shown here is derived from an EMBL/GenBank/DDBJ whole genome shotgun (WGS) entry which is preliminary data.</text>
</comment>